<dbReference type="PROSITE" id="PS50023">
    <property type="entry name" value="LIM_DOMAIN_2"/>
    <property type="match status" value="2"/>
</dbReference>
<name>A0A1L9RC20_ASPWE</name>
<dbReference type="InterPro" id="IPR001781">
    <property type="entry name" value="Znf_LIM"/>
</dbReference>
<comment type="subcellular location">
    <subcellularLocation>
        <location evidence="1">Nucleus</location>
    </subcellularLocation>
</comment>
<feature type="compositionally biased region" description="Basic and acidic residues" evidence="7">
    <location>
        <begin position="651"/>
        <end position="662"/>
    </location>
</feature>
<dbReference type="PROSITE" id="PS00478">
    <property type="entry name" value="LIM_DOMAIN_1"/>
    <property type="match status" value="2"/>
</dbReference>
<proteinExistence type="predicted"/>
<evidence type="ECO:0000256" key="3">
    <source>
        <dbReference type="ARBA" id="ARBA00022737"/>
    </source>
</evidence>
<dbReference type="OrthoDB" id="20689at2759"/>
<dbReference type="Gene3D" id="2.10.110.10">
    <property type="entry name" value="Cysteine Rich Protein"/>
    <property type="match status" value="4"/>
</dbReference>
<dbReference type="AlphaFoldDB" id="A0A1L9RC20"/>
<dbReference type="Gene3D" id="1.10.555.10">
    <property type="entry name" value="Rho GTPase activation protein"/>
    <property type="match status" value="1"/>
</dbReference>
<dbReference type="GO" id="GO:0005737">
    <property type="term" value="C:cytoplasm"/>
    <property type="evidence" value="ECO:0007669"/>
    <property type="project" value="TreeGrafter"/>
</dbReference>
<protein>
    <recommendedName>
        <fullName evidence="12">Rho-type GTPase-activating protein 1</fullName>
    </recommendedName>
</protein>
<gene>
    <name evidence="10" type="ORF">ASPWEDRAFT_117469</name>
</gene>
<evidence type="ECO:0000256" key="7">
    <source>
        <dbReference type="SAM" id="MobiDB-lite"/>
    </source>
</evidence>
<feature type="region of interest" description="Disordered" evidence="7">
    <location>
        <begin position="1096"/>
        <end position="1214"/>
    </location>
</feature>
<dbReference type="Pfam" id="PF00620">
    <property type="entry name" value="RhoGAP"/>
    <property type="match status" value="1"/>
</dbReference>
<keyword evidence="4 6" id="KW-0862">Zinc</keyword>
<dbReference type="PANTHER" id="PTHR24215:SF10">
    <property type="entry name" value="RHO-GTPASE-ACTIVATING PROTEIN LRG1"/>
    <property type="match status" value="1"/>
</dbReference>
<dbReference type="SMART" id="SM00324">
    <property type="entry name" value="RhoGAP"/>
    <property type="match status" value="1"/>
</dbReference>
<dbReference type="FunFam" id="1.10.555.10:FF:000033">
    <property type="entry name" value="Rho GTPase activator (Lrg11)"/>
    <property type="match status" value="1"/>
</dbReference>
<feature type="compositionally biased region" description="Polar residues" evidence="7">
    <location>
        <begin position="22"/>
        <end position="41"/>
    </location>
</feature>
<evidence type="ECO:0000259" key="8">
    <source>
        <dbReference type="PROSITE" id="PS50023"/>
    </source>
</evidence>
<feature type="compositionally biased region" description="Polar residues" evidence="7">
    <location>
        <begin position="1181"/>
        <end position="1198"/>
    </location>
</feature>
<reference evidence="11" key="1">
    <citation type="journal article" date="2017" name="Genome Biol.">
        <title>Comparative genomics reveals high biological diversity and specific adaptations in the industrially and medically important fungal genus Aspergillus.</title>
        <authorList>
            <person name="de Vries R.P."/>
            <person name="Riley R."/>
            <person name="Wiebenga A."/>
            <person name="Aguilar-Osorio G."/>
            <person name="Amillis S."/>
            <person name="Uchima C.A."/>
            <person name="Anderluh G."/>
            <person name="Asadollahi M."/>
            <person name="Askin M."/>
            <person name="Barry K."/>
            <person name="Battaglia E."/>
            <person name="Bayram O."/>
            <person name="Benocci T."/>
            <person name="Braus-Stromeyer S.A."/>
            <person name="Caldana C."/>
            <person name="Canovas D."/>
            <person name="Cerqueira G.C."/>
            <person name="Chen F."/>
            <person name="Chen W."/>
            <person name="Choi C."/>
            <person name="Clum A."/>
            <person name="Dos Santos R.A."/>
            <person name="Damasio A.R."/>
            <person name="Diallinas G."/>
            <person name="Emri T."/>
            <person name="Fekete E."/>
            <person name="Flipphi M."/>
            <person name="Freyberg S."/>
            <person name="Gallo A."/>
            <person name="Gournas C."/>
            <person name="Habgood R."/>
            <person name="Hainaut M."/>
            <person name="Harispe M.L."/>
            <person name="Henrissat B."/>
            <person name="Hilden K.S."/>
            <person name="Hope R."/>
            <person name="Hossain A."/>
            <person name="Karabika E."/>
            <person name="Karaffa L."/>
            <person name="Karanyi Z."/>
            <person name="Krasevec N."/>
            <person name="Kuo A."/>
            <person name="Kusch H."/>
            <person name="LaButti K."/>
            <person name="Lagendijk E.L."/>
            <person name="Lapidus A."/>
            <person name="Levasseur A."/>
            <person name="Lindquist E."/>
            <person name="Lipzen A."/>
            <person name="Logrieco A.F."/>
            <person name="MacCabe A."/>
            <person name="Maekelae M.R."/>
            <person name="Malavazi I."/>
            <person name="Melin P."/>
            <person name="Meyer V."/>
            <person name="Mielnichuk N."/>
            <person name="Miskei M."/>
            <person name="Molnar A.P."/>
            <person name="Mule G."/>
            <person name="Ngan C.Y."/>
            <person name="Orejas M."/>
            <person name="Orosz E."/>
            <person name="Ouedraogo J.P."/>
            <person name="Overkamp K.M."/>
            <person name="Park H.-S."/>
            <person name="Perrone G."/>
            <person name="Piumi F."/>
            <person name="Punt P.J."/>
            <person name="Ram A.F."/>
            <person name="Ramon A."/>
            <person name="Rauscher S."/>
            <person name="Record E."/>
            <person name="Riano-Pachon D.M."/>
            <person name="Robert V."/>
            <person name="Roehrig J."/>
            <person name="Ruller R."/>
            <person name="Salamov A."/>
            <person name="Salih N.S."/>
            <person name="Samson R.A."/>
            <person name="Sandor E."/>
            <person name="Sanguinetti M."/>
            <person name="Schuetze T."/>
            <person name="Sepcic K."/>
            <person name="Shelest E."/>
            <person name="Sherlock G."/>
            <person name="Sophianopoulou V."/>
            <person name="Squina F.M."/>
            <person name="Sun H."/>
            <person name="Susca A."/>
            <person name="Todd R.B."/>
            <person name="Tsang A."/>
            <person name="Unkles S.E."/>
            <person name="van de Wiele N."/>
            <person name="van Rossen-Uffink D."/>
            <person name="Oliveira J.V."/>
            <person name="Vesth T.C."/>
            <person name="Visser J."/>
            <person name="Yu J.-H."/>
            <person name="Zhou M."/>
            <person name="Andersen M.R."/>
            <person name="Archer D.B."/>
            <person name="Baker S.E."/>
            <person name="Benoit I."/>
            <person name="Brakhage A.A."/>
            <person name="Braus G.H."/>
            <person name="Fischer R."/>
            <person name="Frisvad J.C."/>
            <person name="Goldman G.H."/>
            <person name="Houbraken J."/>
            <person name="Oakley B."/>
            <person name="Pocsi I."/>
            <person name="Scazzocchio C."/>
            <person name="Seiboth B."/>
            <person name="vanKuyk P.A."/>
            <person name="Wortman J."/>
            <person name="Dyer P.S."/>
            <person name="Grigoriev I.V."/>
        </authorList>
    </citation>
    <scope>NUCLEOTIDE SEQUENCE [LARGE SCALE GENOMIC DNA]</scope>
    <source>
        <strain evidence="11">DTO 134E9</strain>
    </source>
</reference>
<feature type="compositionally biased region" description="Basic and acidic residues" evidence="7">
    <location>
        <begin position="600"/>
        <end position="624"/>
    </location>
</feature>
<dbReference type="CDD" id="cd09392">
    <property type="entry name" value="LIM2_Lrg1p_like"/>
    <property type="match status" value="1"/>
</dbReference>
<accession>A0A1L9RC20</accession>
<dbReference type="RefSeq" id="XP_040686143.1">
    <property type="nucleotide sequence ID" value="XM_040828739.1"/>
</dbReference>
<dbReference type="InterPro" id="IPR008936">
    <property type="entry name" value="Rho_GTPase_activation_prot"/>
</dbReference>
<keyword evidence="3" id="KW-0677">Repeat</keyword>
<dbReference type="InterPro" id="IPR000198">
    <property type="entry name" value="RhoGAP_dom"/>
</dbReference>
<dbReference type="PROSITE" id="PS50238">
    <property type="entry name" value="RHOGAP"/>
    <property type="match status" value="1"/>
</dbReference>
<dbReference type="GeneID" id="63744587"/>
<dbReference type="GO" id="GO:0007165">
    <property type="term" value="P:signal transduction"/>
    <property type="evidence" value="ECO:0007669"/>
    <property type="project" value="InterPro"/>
</dbReference>
<evidence type="ECO:0000256" key="2">
    <source>
        <dbReference type="ARBA" id="ARBA00022723"/>
    </source>
</evidence>
<dbReference type="SMART" id="SM00132">
    <property type="entry name" value="LIM"/>
    <property type="match status" value="3"/>
</dbReference>
<dbReference type="GO" id="GO:0030695">
    <property type="term" value="F:GTPase regulator activity"/>
    <property type="evidence" value="ECO:0007669"/>
    <property type="project" value="UniProtKB-ARBA"/>
</dbReference>
<keyword evidence="2 6" id="KW-0479">Metal-binding</keyword>
<feature type="region of interest" description="Disordered" evidence="7">
    <location>
        <begin position="599"/>
        <end position="703"/>
    </location>
</feature>
<dbReference type="SUPFAM" id="SSF57716">
    <property type="entry name" value="Glucocorticoid receptor-like (DNA-binding domain)"/>
    <property type="match status" value="3"/>
</dbReference>
<dbReference type="PANTHER" id="PTHR24215">
    <property type="entry name" value="RHO-GTPASE-ACTIVATING PROTEIN LRG1"/>
    <property type="match status" value="1"/>
</dbReference>
<feature type="region of interest" description="Disordered" evidence="7">
    <location>
        <begin position="1"/>
        <end position="121"/>
    </location>
</feature>
<feature type="domain" description="LIM zinc-binding" evidence="8">
    <location>
        <begin position="184"/>
        <end position="244"/>
    </location>
</feature>
<evidence type="ECO:0000256" key="5">
    <source>
        <dbReference type="ARBA" id="ARBA00023242"/>
    </source>
</evidence>
<dbReference type="FunFam" id="2.10.110.10:FF:000058">
    <property type="entry name" value="Rho GTPase activator Lrg11"/>
    <property type="match status" value="1"/>
</dbReference>
<feature type="compositionally biased region" description="Polar residues" evidence="7">
    <location>
        <begin position="1098"/>
        <end position="1123"/>
    </location>
</feature>
<dbReference type="Pfam" id="PF00412">
    <property type="entry name" value="LIM"/>
    <property type="match status" value="3"/>
</dbReference>
<dbReference type="GO" id="GO:0005634">
    <property type="term" value="C:nucleus"/>
    <property type="evidence" value="ECO:0007669"/>
    <property type="project" value="UniProtKB-SubCell"/>
</dbReference>
<evidence type="ECO:0000313" key="10">
    <source>
        <dbReference type="EMBL" id="OJJ32466.1"/>
    </source>
</evidence>
<dbReference type="GO" id="GO:0030036">
    <property type="term" value="P:actin cytoskeleton organization"/>
    <property type="evidence" value="ECO:0007669"/>
    <property type="project" value="TreeGrafter"/>
</dbReference>
<keyword evidence="11" id="KW-1185">Reference proteome</keyword>
<dbReference type="Proteomes" id="UP000184383">
    <property type="component" value="Unassembled WGS sequence"/>
</dbReference>
<evidence type="ECO:0000259" key="9">
    <source>
        <dbReference type="PROSITE" id="PS50238"/>
    </source>
</evidence>
<dbReference type="CDD" id="cd04397">
    <property type="entry name" value="RhoGAP_fLRG1"/>
    <property type="match status" value="1"/>
</dbReference>
<evidence type="ECO:0008006" key="12">
    <source>
        <dbReference type="Google" id="ProtNLM"/>
    </source>
</evidence>
<dbReference type="GO" id="GO:0046872">
    <property type="term" value="F:metal ion binding"/>
    <property type="evidence" value="ECO:0007669"/>
    <property type="project" value="UniProtKB-KW"/>
</dbReference>
<feature type="domain" description="Rho-GAP" evidence="9">
    <location>
        <begin position="858"/>
        <end position="1060"/>
    </location>
</feature>
<evidence type="ECO:0000256" key="4">
    <source>
        <dbReference type="ARBA" id="ARBA00022833"/>
    </source>
</evidence>
<organism evidence="10 11">
    <name type="scientific">Aspergillus wentii DTO 134E9</name>
    <dbReference type="NCBI Taxonomy" id="1073089"/>
    <lineage>
        <taxon>Eukaryota</taxon>
        <taxon>Fungi</taxon>
        <taxon>Dikarya</taxon>
        <taxon>Ascomycota</taxon>
        <taxon>Pezizomycotina</taxon>
        <taxon>Eurotiomycetes</taxon>
        <taxon>Eurotiomycetidae</taxon>
        <taxon>Eurotiales</taxon>
        <taxon>Aspergillaceae</taxon>
        <taxon>Aspergillus</taxon>
        <taxon>Aspergillus subgen. Cremei</taxon>
    </lineage>
</organism>
<dbReference type="STRING" id="1073089.A0A1L9RC20"/>
<keyword evidence="6" id="KW-0440">LIM domain</keyword>
<dbReference type="FunFam" id="2.10.110.10:FF:000112">
    <property type="entry name" value="Rho GTPase activator (Lrg11)"/>
    <property type="match status" value="1"/>
</dbReference>
<feature type="domain" description="LIM zinc-binding" evidence="8">
    <location>
        <begin position="120"/>
        <end position="181"/>
    </location>
</feature>
<evidence type="ECO:0000256" key="6">
    <source>
        <dbReference type="PROSITE-ProRule" id="PRU00125"/>
    </source>
</evidence>
<dbReference type="CDD" id="cd09391">
    <property type="entry name" value="LIM1_Lrg1p_like"/>
    <property type="match status" value="1"/>
</dbReference>
<keyword evidence="5" id="KW-0539">Nucleus</keyword>
<evidence type="ECO:0000313" key="11">
    <source>
        <dbReference type="Proteomes" id="UP000184383"/>
    </source>
</evidence>
<sequence>MPPGDVPLPDSLVPGNGAVRPTLNTGYGGSYQSQTPTSPADSNRPFDSPHSRTGPRSVNSPIDGGPPDGRMGRRLDSNNPNSRDPSTPRDPAGYWERSTPRDRSRQNARPHTKSPGSTQRICKKCGEPLTGQFVRALGATYHLECFKCEDCGSIVASKFFPVESEDGSGQYPLCETDYFRRLKLLCHECGGALRGSYITALERKYHIEHFTCSVCPTVFGAQDSYYEHEGKVYCHFHYSTQFAQRCHGCHTAILKQFVEIFRNGQNQHWHPECYMIHKFWNVRLAPTGQPFEQPELDLDATDEERNRIREEEETMEEKVYKIWSILSSFEESSAACISDMLLHVSNGAYMDGVVVAKRFISHVNVLFSAIDLLAGYIKAQGMKDLAYGRESKLLCKKIVAFFALLSKTQETGVRKLGVTQELLSLVTGLAHYLKLLIRIGLQGALKLERETRSPSGLHNFLDSLGDLEALRPVEDEESASDLMAGVESLADQLSDCCTACKEPIDDECVIFGDLRWHIKPAHFNCVACQKDLIADLQDAVWSAKDKRPFCLSCAGQKGVTADTTNTFMRVSKLQQFVFLLQVALARLLSVLRAGGTLPHTSDDPNLKGYEAKDGHRAPDADPRRSNTRSKSYTSSAKDGPEESSLEQTVGEMRRLRSIRNERTLSTTYKKARASRIIDGPEGRSVRPGSSGGEGTDPRGPGFQIVEEKDANGETVTDLTFGNQDALTLDDIPRIVAAEQAKEQRPNAYKHAGSKLVTGEPMPRYNFGHQRGVSGAGLDPHMIETAGRTKKYFSELSALEYFIVRHVAVLSMEPLLEGYLNLEELLSLIESRKPTIWNIFGRAFKDPKKGGKKKGAFGVSLDYLVEKEGTESSHGVGPGALRIPALVDDAVSAMRQMDMSVEGVFRKNGNIRRLKDLSDLIDNKYEQVDMTKENPVQIAALLKKFLREMPDPLLTFKLYHLFVISQKIPDPEKQKRVLHLTCCLLPKAHRDTMEVLFAFLNWTSSFSHVDEESGSKMDIHNLATVMTPNILYPNAKSNTVDESFLAIEAVNALIALNDTISEIPEDLQSILNDTSFFKENAEVTTKEILKRYGDIARGSVSSKPTNGGETVTITSSSKGTSTPASARIETDPSQDAAWQMQSSVRHVQSPVGGGHSHSTSATPHTGKELATQQPGVYRERSTSNGSQPNSIQGEGQGQQLPYRARTNAGPMGVAG</sequence>
<evidence type="ECO:0000256" key="1">
    <source>
        <dbReference type="ARBA" id="ARBA00004123"/>
    </source>
</evidence>
<dbReference type="SUPFAM" id="SSF48350">
    <property type="entry name" value="GTPase activation domain, GAP"/>
    <property type="match status" value="1"/>
</dbReference>
<dbReference type="VEuPathDB" id="FungiDB:ASPWEDRAFT_117469"/>
<dbReference type="EMBL" id="KV878215">
    <property type="protein sequence ID" value="OJJ32466.1"/>
    <property type="molecule type" value="Genomic_DNA"/>
</dbReference>